<feature type="compositionally biased region" description="Basic residues" evidence="2">
    <location>
        <begin position="126"/>
        <end position="135"/>
    </location>
</feature>
<dbReference type="RefSeq" id="XP_064660586.1">
    <property type="nucleotide sequence ID" value="XM_064800635.1"/>
</dbReference>
<name>A0AAV9PEL9_9PEZI</name>
<evidence type="ECO:0008006" key="5">
    <source>
        <dbReference type="Google" id="ProtNLM"/>
    </source>
</evidence>
<gene>
    <name evidence="3" type="ORF">LTR77_003378</name>
</gene>
<evidence type="ECO:0000256" key="2">
    <source>
        <dbReference type="SAM" id="MobiDB-lite"/>
    </source>
</evidence>
<evidence type="ECO:0000256" key="1">
    <source>
        <dbReference type="SAM" id="Coils"/>
    </source>
</evidence>
<feature type="region of interest" description="Disordered" evidence="2">
    <location>
        <begin position="102"/>
        <end position="135"/>
    </location>
</feature>
<reference evidence="3 4" key="1">
    <citation type="submission" date="2023-08" db="EMBL/GenBank/DDBJ databases">
        <title>Black Yeasts Isolated from many extreme environments.</title>
        <authorList>
            <person name="Coleine C."/>
            <person name="Stajich J.E."/>
            <person name="Selbmann L."/>
        </authorList>
    </citation>
    <scope>NUCLEOTIDE SEQUENCE [LARGE SCALE GENOMIC DNA]</scope>
    <source>
        <strain evidence="3 4">CCFEE 5935</strain>
    </source>
</reference>
<evidence type="ECO:0000313" key="4">
    <source>
        <dbReference type="Proteomes" id="UP001337655"/>
    </source>
</evidence>
<organism evidence="3 4">
    <name type="scientific">Saxophila tyrrhenica</name>
    <dbReference type="NCBI Taxonomy" id="1690608"/>
    <lineage>
        <taxon>Eukaryota</taxon>
        <taxon>Fungi</taxon>
        <taxon>Dikarya</taxon>
        <taxon>Ascomycota</taxon>
        <taxon>Pezizomycotina</taxon>
        <taxon>Dothideomycetes</taxon>
        <taxon>Dothideomycetidae</taxon>
        <taxon>Mycosphaerellales</taxon>
        <taxon>Extremaceae</taxon>
        <taxon>Saxophila</taxon>
    </lineage>
</organism>
<feature type="coiled-coil region" evidence="1">
    <location>
        <begin position="165"/>
        <end position="239"/>
    </location>
</feature>
<feature type="compositionally biased region" description="Acidic residues" evidence="2">
    <location>
        <begin position="423"/>
        <end position="432"/>
    </location>
</feature>
<comment type="caution">
    <text evidence="3">The sequence shown here is derived from an EMBL/GenBank/DDBJ whole genome shotgun (WGS) entry which is preliminary data.</text>
</comment>
<proteinExistence type="predicted"/>
<accession>A0AAV9PEL9</accession>
<keyword evidence="4" id="KW-1185">Reference proteome</keyword>
<feature type="region of interest" description="Disordered" evidence="2">
    <location>
        <begin position="348"/>
        <end position="369"/>
    </location>
</feature>
<feature type="compositionally biased region" description="Polar residues" evidence="2">
    <location>
        <begin position="107"/>
        <end position="116"/>
    </location>
</feature>
<keyword evidence="1" id="KW-0175">Coiled coil</keyword>
<feature type="region of interest" description="Disordered" evidence="2">
    <location>
        <begin position="263"/>
        <end position="282"/>
    </location>
</feature>
<dbReference type="GeneID" id="89924725"/>
<feature type="region of interest" description="Disordered" evidence="2">
    <location>
        <begin position="1"/>
        <end position="41"/>
    </location>
</feature>
<dbReference type="AlphaFoldDB" id="A0AAV9PEL9"/>
<sequence>MSNTRSLFSRGGSRKNDRLSSSSHELPRWRTPSPMAASVIPPPIVQSTYALPQRHAAQPVVMRKPTPQQDRQSELEADLQYLLDAQADGLLGGLESGVSGLIDDRASNGSTTPTAQSVRSTSARTSVRRKPGVRSARKGIHNSIVALSTVKAEELEDIDDEVRSRDQTIEKIDGWQEKRQRLREASKNLDSNEDTVRSQRLRQEADVLQEEINHVELQLADMKARQRKLLREVAAAENAVQAKMASYTSSLRLLEEEVQQYLSTNPGTPTPQRKSDAQSATVWQLPPKRRTLDMAKQYWSDERSMSEQQRESVRLEKTALDEGAVMWKEAVISISDFERTLRMDMAKQAEERTAPGLSASSSPLQHDQRCSHEVLEQMDRLISALQKKFELARERNWNLLIAAIGAEIDALKQGRLLLGGESASEEPSDEQPDAAQSASPDHDLDLGSEDELQASAQSSATARRHTSNGVAPEDDPDPELLFSRHDLDSE</sequence>
<protein>
    <recommendedName>
        <fullName evidence="5">Atg28p</fullName>
    </recommendedName>
</protein>
<evidence type="ECO:0000313" key="3">
    <source>
        <dbReference type="EMBL" id="KAK5171742.1"/>
    </source>
</evidence>
<dbReference type="Proteomes" id="UP001337655">
    <property type="component" value="Unassembled WGS sequence"/>
</dbReference>
<dbReference type="EMBL" id="JAVRRT010000005">
    <property type="protein sequence ID" value="KAK5171742.1"/>
    <property type="molecule type" value="Genomic_DNA"/>
</dbReference>
<feature type="region of interest" description="Disordered" evidence="2">
    <location>
        <begin position="421"/>
        <end position="490"/>
    </location>
</feature>